<evidence type="ECO:0000313" key="3">
    <source>
        <dbReference type="Proteomes" id="UP001153076"/>
    </source>
</evidence>
<dbReference type="PANTHER" id="PTHR33710:SF81">
    <property type="entry name" value="ENDONUCLEASE_EXONUCLEASE_PHOSPHATASE DOMAIN-CONTAINING PROTEIN"/>
    <property type="match status" value="1"/>
</dbReference>
<sequence>MTDQAAVVQRGVYFFDNKPFIVKPWREDLNLNTENLATLPVWVRFPYLEVKYWGPDSLSKLGSLLGIPIKIDKFTRDKTILKYARLLIEMKLQDNFPEYIDFVNEHDMVIISQSDQMIHCKATHIATMKNFFISFVYGANHETQRRQLWEDLIHIAQDMEEAWCILGDFNAVLYPGDRIGGTEVQYHEIKNFSECMFTCEVQELQSNGPYYTWTNKTIWTRINRVFVNTYWYNIFALSHLTYMANSLSDHTAMMLSFPWCPKPKSSFQFCDMWIRDPSFLPLMSSIAEHLHSHNPTTNLKQLLQQAKRVLQKLNKESYADLKAQLKLSENPGDTDLAQQVEESRVHYIQILSSVIDIIKQQSKAD</sequence>
<dbReference type="Pfam" id="PF03372">
    <property type="entry name" value="Exo_endo_phos"/>
    <property type="match status" value="1"/>
</dbReference>
<dbReference type="SUPFAM" id="SSF56219">
    <property type="entry name" value="DNase I-like"/>
    <property type="match status" value="1"/>
</dbReference>
<dbReference type="InterPro" id="IPR005135">
    <property type="entry name" value="Endo/exonuclease/phosphatase"/>
</dbReference>
<dbReference type="PANTHER" id="PTHR33710">
    <property type="entry name" value="BNAC02G09200D PROTEIN"/>
    <property type="match status" value="1"/>
</dbReference>
<reference evidence="2" key="1">
    <citation type="submission" date="2022-04" db="EMBL/GenBank/DDBJ databases">
        <title>Carnegiea gigantea Genome sequencing and assembly v2.</title>
        <authorList>
            <person name="Copetti D."/>
            <person name="Sanderson M.J."/>
            <person name="Burquez A."/>
            <person name="Wojciechowski M.F."/>
        </authorList>
    </citation>
    <scope>NUCLEOTIDE SEQUENCE</scope>
    <source>
        <strain evidence="2">SGP5-SGP5p</strain>
        <tissue evidence="2">Aerial part</tissue>
    </source>
</reference>
<proteinExistence type="predicted"/>
<evidence type="ECO:0000259" key="1">
    <source>
        <dbReference type="Pfam" id="PF03372"/>
    </source>
</evidence>
<name>A0A9Q1GHW8_9CARY</name>
<dbReference type="OrthoDB" id="1932741at2759"/>
<dbReference type="EMBL" id="JAKOGI010002781">
    <property type="protein sequence ID" value="KAJ8421327.1"/>
    <property type="molecule type" value="Genomic_DNA"/>
</dbReference>
<dbReference type="AlphaFoldDB" id="A0A9Q1GHW8"/>
<evidence type="ECO:0000313" key="2">
    <source>
        <dbReference type="EMBL" id="KAJ8421327.1"/>
    </source>
</evidence>
<accession>A0A9Q1GHW8</accession>
<keyword evidence="3" id="KW-1185">Reference proteome</keyword>
<comment type="caution">
    <text evidence="2">The sequence shown here is derived from an EMBL/GenBank/DDBJ whole genome shotgun (WGS) entry which is preliminary data.</text>
</comment>
<organism evidence="2 3">
    <name type="scientific">Carnegiea gigantea</name>
    <dbReference type="NCBI Taxonomy" id="171969"/>
    <lineage>
        <taxon>Eukaryota</taxon>
        <taxon>Viridiplantae</taxon>
        <taxon>Streptophyta</taxon>
        <taxon>Embryophyta</taxon>
        <taxon>Tracheophyta</taxon>
        <taxon>Spermatophyta</taxon>
        <taxon>Magnoliopsida</taxon>
        <taxon>eudicotyledons</taxon>
        <taxon>Gunneridae</taxon>
        <taxon>Pentapetalae</taxon>
        <taxon>Caryophyllales</taxon>
        <taxon>Cactineae</taxon>
        <taxon>Cactaceae</taxon>
        <taxon>Cactoideae</taxon>
        <taxon>Echinocereeae</taxon>
        <taxon>Carnegiea</taxon>
    </lineage>
</organism>
<dbReference type="GO" id="GO:0003824">
    <property type="term" value="F:catalytic activity"/>
    <property type="evidence" value="ECO:0007669"/>
    <property type="project" value="InterPro"/>
</dbReference>
<feature type="domain" description="Endonuclease/exonuclease/phosphatase" evidence="1">
    <location>
        <begin position="136"/>
        <end position="250"/>
    </location>
</feature>
<gene>
    <name evidence="2" type="ORF">Cgig2_012819</name>
</gene>
<dbReference type="InterPro" id="IPR036691">
    <property type="entry name" value="Endo/exonu/phosph_ase_sf"/>
</dbReference>
<dbReference type="Proteomes" id="UP001153076">
    <property type="component" value="Unassembled WGS sequence"/>
</dbReference>
<protein>
    <recommendedName>
        <fullName evidence="1">Endonuclease/exonuclease/phosphatase domain-containing protein</fullName>
    </recommendedName>
</protein>
<dbReference type="Gene3D" id="3.60.10.10">
    <property type="entry name" value="Endonuclease/exonuclease/phosphatase"/>
    <property type="match status" value="1"/>
</dbReference>